<dbReference type="SUPFAM" id="SSF46955">
    <property type="entry name" value="Putative DNA-binding domain"/>
    <property type="match status" value="1"/>
</dbReference>
<dbReference type="PANTHER" id="PTHR30204">
    <property type="entry name" value="REDOX-CYCLING DRUG-SENSING TRANSCRIPTIONAL ACTIVATOR SOXR"/>
    <property type="match status" value="1"/>
</dbReference>
<accession>A0ABW1FMA8</accession>
<feature type="domain" description="HTH merR-type" evidence="3">
    <location>
        <begin position="7"/>
        <end position="77"/>
    </location>
</feature>
<sequence>MDGVARELTIGQVAERTGLSVDALRLYEREGLLVDEVRRNASGRRVYREWEVEWLLHCTKFRASGMPLATIRSFAALVRSGPGNEKDRLAILRRHQQQVTAQIAELTGCLDLITRKVAAYEEHVARGAGDPWAGSVPSGGESGAAGRS</sequence>
<keyword evidence="5" id="KW-1185">Reference proteome</keyword>
<feature type="region of interest" description="Disordered" evidence="2">
    <location>
        <begin position="129"/>
        <end position="148"/>
    </location>
</feature>
<evidence type="ECO:0000256" key="1">
    <source>
        <dbReference type="ARBA" id="ARBA00023125"/>
    </source>
</evidence>
<evidence type="ECO:0000313" key="5">
    <source>
        <dbReference type="Proteomes" id="UP001596241"/>
    </source>
</evidence>
<dbReference type="InterPro" id="IPR000551">
    <property type="entry name" value="MerR-type_HTH_dom"/>
</dbReference>
<keyword evidence="1" id="KW-0238">DNA-binding</keyword>
<protein>
    <submittedName>
        <fullName evidence="4">MerR family transcriptional regulator</fullName>
    </submittedName>
</protein>
<evidence type="ECO:0000256" key="2">
    <source>
        <dbReference type="SAM" id="MobiDB-lite"/>
    </source>
</evidence>
<dbReference type="PANTHER" id="PTHR30204:SF98">
    <property type="entry name" value="HTH-TYPE TRANSCRIPTIONAL REGULATOR ADHR"/>
    <property type="match status" value="1"/>
</dbReference>
<dbReference type="RefSeq" id="WP_345077664.1">
    <property type="nucleotide sequence ID" value="NZ_BAAAWG010000002.1"/>
</dbReference>
<gene>
    <name evidence="4" type="ORF">ACFP3M_20060</name>
</gene>
<proteinExistence type="predicted"/>
<dbReference type="InterPro" id="IPR009061">
    <property type="entry name" value="DNA-bd_dom_put_sf"/>
</dbReference>
<dbReference type="CDD" id="cd01109">
    <property type="entry name" value="HTH_YyaN"/>
    <property type="match status" value="1"/>
</dbReference>
<dbReference type="SMART" id="SM00422">
    <property type="entry name" value="HTH_MERR"/>
    <property type="match status" value="1"/>
</dbReference>
<dbReference type="PROSITE" id="PS50937">
    <property type="entry name" value="HTH_MERR_2"/>
    <property type="match status" value="1"/>
</dbReference>
<dbReference type="PRINTS" id="PR00040">
    <property type="entry name" value="HTHMERR"/>
</dbReference>
<evidence type="ECO:0000259" key="3">
    <source>
        <dbReference type="PROSITE" id="PS50937"/>
    </source>
</evidence>
<dbReference type="Pfam" id="PF13411">
    <property type="entry name" value="MerR_1"/>
    <property type="match status" value="1"/>
</dbReference>
<dbReference type="Gene3D" id="1.10.1660.10">
    <property type="match status" value="1"/>
</dbReference>
<organism evidence="4 5">
    <name type="scientific">Streptomyces ramulosus</name>
    <dbReference type="NCBI Taxonomy" id="47762"/>
    <lineage>
        <taxon>Bacteria</taxon>
        <taxon>Bacillati</taxon>
        <taxon>Actinomycetota</taxon>
        <taxon>Actinomycetes</taxon>
        <taxon>Kitasatosporales</taxon>
        <taxon>Streptomycetaceae</taxon>
        <taxon>Streptomyces</taxon>
    </lineage>
</organism>
<dbReference type="PROSITE" id="PS00552">
    <property type="entry name" value="HTH_MERR_1"/>
    <property type="match status" value="1"/>
</dbReference>
<dbReference type="Proteomes" id="UP001596241">
    <property type="component" value="Unassembled WGS sequence"/>
</dbReference>
<dbReference type="EMBL" id="JBHSPW010000009">
    <property type="protein sequence ID" value="MFC5895100.1"/>
    <property type="molecule type" value="Genomic_DNA"/>
</dbReference>
<name>A0ABW1FMA8_9ACTN</name>
<reference evidence="5" key="1">
    <citation type="journal article" date="2019" name="Int. J. Syst. Evol. Microbiol.">
        <title>The Global Catalogue of Microorganisms (GCM) 10K type strain sequencing project: providing services to taxonomists for standard genome sequencing and annotation.</title>
        <authorList>
            <consortium name="The Broad Institute Genomics Platform"/>
            <consortium name="The Broad Institute Genome Sequencing Center for Infectious Disease"/>
            <person name="Wu L."/>
            <person name="Ma J."/>
        </authorList>
    </citation>
    <scope>NUCLEOTIDE SEQUENCE [LARGE SCALE GENOMIC DNA]</scope>
    <source>
        <strain evidence="5">CGMCC 1.15809</strain>
    </source>
</reference>
<comment type="caution">
    <text evidence="4">The sequence shown here is derived from an EMBL/GenBank/DDBJ whole genome shotgun (WGS) entry which is preliminary data.</text>
</comment>
<evidence type="ECO:0000313" key="4">
    <source>
        <dbReference type="EMBL" id="MFC5895100.1"/>
    </source>
</evidence>
<dbReference type="InterPro" id="IPR047057">
    <property type="entry name" value="MerR_fam"/>
</dbReference>